<feature type="compositionally biased region" description="Basic and acidic residues" evidence="1">
    <location>
        <begin position="114"/>
        <end position="123"/>
    </location>
</feature>
<feature type="compositionally biased region" description="Low complexity" evidence="1">
    <location>
        <begin position="138"/>
        <end position="158"/>
    </location>
</feature>
<evidence type="ECO:0000313" key="6">
    <source>
        <dbReference type="Proteomes" id="UP001231701"/>
    </source>
</evidence>
<dbReference type="EMBL" id="JBIENY010000009">
    <property type="protein sequence ID" value="MFG6293833.1"/>
    <property type="molecule type" value="Genomic_DNA"/>
</dbReference>
<evidence type="ECO:0000313" key="3">
    <source>
        <dbReference type="EMBL" id="MFG6293833.1"/>
    </source>
</evidence>
<sequence length="300" mass="29612">MRAQRGDGDGDAGRADARTGRRGARSAQDVIAAALLRHPADEEGERRAVAAFRAARDDPATGRAARPRRRDDWRPRERRRPGLPLRSALSVLLAGVTLGGVAYAAIGGGGTARDTARPDRERPPAATDGTGRTGGANGTDATEVRPVPVPDAATPAPAGSALPDGPADTRDTEARCRAYERLGERGRALDATAWRRLVDAAGGEAEVAAFCAGQQAGPVPTEAVSDANKPTSSSGPAAPAPSNGAAGGIGDGAADAAENGDPGTGGGPAGAGGGNARDAGEGTAGGGEAGRAERASGAGS</sequence>
<dbReference type="RefSeq" id="WP_125536314.1">
    <property type="nucleotide sequence ID" value="NZ_CP121271.1"/>
</dbReference>
<feature type="region of interest" description="Disordered" evidence="1">
    <location>
        <begin position="216"/>
        <end position="300"/>
    </location>
</feature>
<keyword evidence="7" id="KW-1185">Reference proteome</keyword>
<reference evidence="5" key="1">
    <citation type="submission" date="2023-03" db="EMBL/GenBank/DDBJ databases">
        <title>Borrelidin-producing and root-colonizing Streptomyces rochei is a potent biopesticide for soil-borne oomycete-caused plant diseases.</title>
        <authorList>
            <person name="Zhou D."/>
            <person name="Wang X."/>
            <person name="Navarro-Munoz J.C."/>
            <person name="Li W."/>
            <person name="Li J."/>
            <person name="Jiu M."/>
            <person name="Deng S."/>
            <person name="Ye Y."/>
            <person name="Daly P."/>
            <person name="Wei L."/>
        </authorList>
    </citation>
    <scope>NUCLEOTIDE SEQUENCE</scope>
    <source>
        <strain evidence="5">JK1</strain>
    </source>
</reference>
<evidence type="ECO:0000313" key="4">
    <source>
        <dbReference type="EMBL" id="MFG6294360.1"/>
    </source>
</evidence>
<reference evidence="3 7" key="2">
    <citation type="submission" date="2024-10" db="EMBL/GenBank/DDBJ databases">
        <title>Draft genome assembly of a novel steroid transforming actinomycete isolated from African clawed frog Xenopus laevis.</title>
        <authorList>
            <person name="Bragin E."/>
            <person name="Kollerov V."/>
            <person name="Donova M.V."/>
        </authorList>
    </citation>
    <scope>NUCLEOTIDE SEQUENCE [LARGE SCALE GENOMIC DNA]</scope>
    <source>
        <strain evidence="3 7">MTOC-St3</strain>
    </source>
</reference>
<dbReference type="Proteomes" id="UP001605990">
    <property type="component" value="Unassembled WGS sequence"/>
</dbReference>
<dbReference type="EMBL" id="JBIENY010000040">
    <property type="protein sequence ID" value="MFG6294360.1"/>
    <property type="molecule type" value="Genomic_DNA"/>
</dbReference>
<protein>
    <submittedName>
        <fullName evidence="5">Uncharacterized protein</fullName>
    </submittedName>
</protein>
<feature type="compositionally biased region" description="Low complexity" evidence="1">
    <location>
        <begin position="252"/>
        <end position="261"/>
    </location>
</feature>
<feature type="region of interest" description="Disordered" evidence="1">
    <location>
        <begin position="1"/>
        <end position="26"/>
    </location>
</feature>
<keyword evidence="2" id="KW-1133">Transmembrane helix</keyword>
<feature type="compositionally biased region" description="Basic and acidic residues" evidence="1">
    <location>
        <begin position="1"/>
        <end position="19"/>
    </location>
</feature>
<accession>A0AAX3ZN78</accession>
<feature type="transmembrane region" description="Helical" evidence="2">
    <location>
        <begin position="83"/>
        <end position="106"/>
    </location>
</feature>
<gene>
    <name evidence="3" type="ORF">ACGU38_00460</name>
    <name evidence="4" type="ORF">ACGU38_03160</name>
    <name evidence="5" type="ORF">P7W03_22525</name>
</gene>
<keyword evidence="2" id="KW-0812">Transmembrane</keyword>
<name>A0AAX3ZN78_STRRO</name>
<evidence type="ECO:0000256" key="2">
    <source>
        <dbReference type="SAM" id="Phobius"/>
    </source>
</evidence>
<feature type="region of interest" description="Disordered" evidence="1">
    <location>
        <begin position="109"/>
        <end position="174"/>
    </location>
</feature>
<feature type="region of interest" description="Disordered" evidence="1">
    <location>
        <begin position="52"/>
        <end position="80"/>
    </location>
</feature>
<proteinExistence type="predicted"/>
<feature type="compositionally biased region" description="Gly residues" evidence="1">
    <location>
        <begin position="262"/>
        <end position="275"/>
    </location>
</feature>
<evidence type="ECO:0000313" key="7">
    <source>
        <dbReference type="Proteomes" id="UP001605990"/>
    </source>
</evidence>
<evidence type="ECO:0000313" key="5">
    <source>
        <dbReference type="EMBL" id="WMC88171.1"/>
    </source>
</evidence>
<keyword evidence="2" id="KW-0472">Membrane</keyword>
<evidence type="ECO:0000256" key="1">
    <source>
        <dbReference type="SAM" id="MobiDB-lite"/>
    </source>
</evidence>
<dbReference type="EMBL" id="CP121271">
    <property type="protein sequence ID" value="WMC88171.1"/>
    <property type="molecule type" value="Genomic_DNA"/>
</dbReference>
<dbReference type="Proteomes" id="UP001231701">
    <property type="component" value="Chromosome"/>
</dbReference>
<dbReference type="GeneID" id="90944863"/>
<dbReference type="AlphaFoldDB" id="A0AAX3ZN78"/>
<organism evidence="5 6">
    <name type="scientific">Streptomyces rochei</name>
    <name type="common">Streptomyces parvullus</name>
    <dbReference type="NCBI Taxonomy" id="1928"/>
    <lineage>
        <taxon>Bacteria</taxon>
        <taxon>Bacillati</taxon>
        <taxon>Actinomycetota</taxon>
        <taxon>Actinomycetes</taxon>
        <taxon>Kitasatosporales</taxon>
        <taxon>Streptomycetaceae</taxon>
        <taxon>Streptomyces</taxon>
        <taxon>Streptomyces rochei group</taxon>
    </lineage>
</organism>
<feature type="compositionally biased region" description="Low complexity" evidence="1">
    <location>
        <begin position="230"/>
        <end position="244"/>
    </location>
</feature>